<evidence type="ECO:0000256" key="4">
    <source>
        <dbReference type="ARBA" id="ARBA00022694"/>
    </source>
</evidence>
<dbReference type="Pfam" id="PF04189">
    <property type="entry name" value="Gcd10p"/>
    <property type="match status" value="1"/>
</dbReference>
<comment type="similarity">
    <text evidence="2">Belongs to the TRM6/GCD10 family.</text>
</comment>
<evidence type="ECO:0000256" key="5">
    <source>
        <dbReference type="ARBA" id="ARBA00023242"/>
    </source>
</evidence>
<protein>
    <recommendedName>
        <fullName evidence="3">tRNA (adenine(58)-N(1))-methyltransferase non-catalytic subunit TRM6</fullName>
    </recommendedName>
    <alternativeName>
        <fullName evidence="6">tRNA(m1A58)-methyltransferase subunit TRM6</fullName>
    </alternativeName>
</protein>
<reference evidence="7 8" key="1">
    <citation type="journal article" date="2021" name="Nat. Plants">
        <title>The Taxus genome provides insights into paclitaxel biosynthesis.</title>
        <authorList>
            <person name="Xiong X."/>
            <person name="Gou J."/>
            <person name="Liao Q."/>
            <person name="Li Y."/>
            <person name="Zhou Q."/>
            <person name="Bi G."/>
            <person name="Li C."/>
            <person name="Du R."/>
            <person name="Wang X."/>
            <person name="Sun T."/>
            <person name="Guo L."/>
            <person name="Liang H."/>
            <person name="Lu P."/>
            <person name="Wu Y."/>
            <person name="Zhang Z."/>
            <person name="Ro D.K."/>
            <person name="Shang Y."/>
            <person name="Huang S."/>
            <person name="Yan J."/>
        </authorList>
    </citation>
    <scope>NUCLEOTIDE SEQUENCE [LARGE SCALE GENOMIC DNA]</scope>
    <source>
        <strain evidence="7">Ta-2019</strain>
    </source>
</reference>
<comment type="caution">
    <text evidence="7">The sequence shown here is derived from an EMBL/GenBank/DDBJ whole genome shotgun (WGS) entry which is preliminary data.</text>
</comment>
<gene>
    <name evidence="7" type="ORF">KI387_033249</name>
</gene>
<dbReference type="GO" id="GO:0005634">
    <property type="term" value="C:nucleus"/>
    <property type="evidence" value="ECO:0007669"/>
    <property type="project" value="UniProtKB-SubCell"/>
</dbReference>
<name>A0AA38C3F1_TAXCH</name>
<dbReference type="GO" id="GO:0031515">
    <property type="term" value="C:tRNA (m1A) methyltransferase complex"/>
    <property type="evidence" value="ECO:0007669"/>
    <property type="project" value="InterPro"/>
</dbReference>
<evidence type="ECO:0000256" key="2">
    <source>
        <dbReference type="ARBA" id="ARBA00008320"/>
    </source>
</evidence>
<evidence type="ECO:0000313" key="8">
    <source>
        <dbReference type="Proteomes" id="UP000824469"/>
    </source>
</evidence>
<sequence>MAECRGEGRANPRVASEGCSVLLDINDGDKLTFARLNSSATLKIGNLKCSLAPMIGSPYGALFQVERGSKGPYLSRLSASPKVMICQDDEDEKDHEKTDDKDNRALVDNNTAQKLSAEDISIMRREGISGNQIVEALIANSSTFQNKTVFSQEKYKRKKQKKYAPRVLLRRPFARSICEAYFGKCPAKIGFMRIDTLSLLLSLANVGAYSDVLVLDMVGGLVTGAVAERLGGYGSVCNTYSDLRPPPMDIVGIFNFDESTSSRIVRVPLSELLSAHDRHMERLTSKSDCGLGSMDSSNTNTSLLPKDGMLSIGAKSCSEKGLEQEEISLETSLHESPDTRGMYAEQHQCNMQGIEISENNINPNVSFEVNCKEETGCGVSPKVHKAAKAGRQATSEDILSWVENGFTSLIVSAPDLDPWTAVIQILPLISFSAPFVIYYQYLQPLAECMHKLQAGHMAVALQISEPWLREYQ</sequence>
<dbReference type="InterPro" id="IPR017423">
    <property type="entry name" value="TRM6"/>
</dbReference>
<keyword evidence="5" id="KW-0539">Nucleus</keyword>
<accession>A0AA38C3F1</accession>
<dbReference type="EMBL" id="JAHRHJ020003813">
    <property type="protein sequence ID" value="KAH9289132.1"/>
    <property type="molecule type" value="Genomic_DNA"/>
</dbReference>
<comment type="subcellular location">
    <subcellularLocation>
        <location evidence="1">Nucleus</location>
    </subcellularLocation>
</comment>
<dbReference type="OMA" id="TRCRPYQ"/>
<keyword evidence="8" id="KW-1185">Reference proteome</keyword>
<evidence type="ECO:0000256" key="3">
    <source>
        <dbReference type="ARBA" id="ARBA00021704"/>
    </source>
</evidence>
<evidence type="ECO:0000256" key="1">
    <source>
        <dbReference type="ARBA" id="ARBA00004123"/>
    </source>
</evidence>
<dbReference type="GO" id="GO:0030488">
    <property type="term" value="P:tRNA methylation"/>
    <property type="evidence" value="ECO:0007669"/>
    <property type="project" value="InterPro"/>
</dbReference>
<dbReference type="AlphaFoldDB" id="A0AA38C3F1"/>
<feature type="non-terminal residue" evidence="7">
    <location>
        <position position="1"/>
    </location>
</feature>
<keyword evidence="4" id="KW-0819">tRNA processing</keyword>
<dbReference type="PANTHER" id="PTHR12945:SF0">
    <property type="entry name" value="TRNA (ADENINE(58)-N(1))-METHYLTRANSFERASE NON-CATALYTIC SUBUNIT TRM6"/>
    <property type="match status" value="1"/>
</dbReference>
<evidence type="ECO:0000256" key="6">
    <source>
        <dbReference type="ARBA" id="ARBA00032319"/>
    </source>
</evidence>
<dbReference type="PANTHER" id="PTHR12945">
    <property type="entry name" value="TRANSLATION INITIATION FACTOR EIF3-RELATED"/>
    <property type="match status" value="1"/>
</dbReference>
<organism evidence="7 8">
    <name type="scientific">Taxus chinensis</name>
    <name type="common">Chinese yew</name>
    <name type="synonym">Taxus wallichiana var. chinensis</name>
    <dbReference type="NCBI Taxonomy" id="29808"/>
    <lineage>
        <taxon>Eukaryota</taxon>
        <taxon>Viridiplantae</taxon>
        <taxon>Streptophyta</taxon>
        <taxon>Embryophyta</taxon>
        <taxon>Tracheophyta</taxon>
        <taxon>Spermatophyta</taxon>
        <taxon>Pinopsida</taxon>
        <taxon>Pinidae</taxon>
        <taxon>Conifers II</taxon>
        <taxon>Cupressales</taxon>
        <taxon>Taxaceae</taxon>
        <taxon>Taxus</taxon>
    </lineage>
</organism>
<evidence type="ECO:0000313" key="7">
    <source>
        <dbReference type="EMBL" id="KAH9289132.1"/>
    </source>
</evidence>
<proteinExistence type="inferred from homology"/>
<dbReference type="Proteomes" id="UP000824469">
    <property type="component" value="Unassembled WGS sequence"/>
</dbReference>